<proteinExistence type="predicted"/>
<keyword evidence="2" id="KW-1185">Reference proteome</keyword>
<evidence type="ECO:0000313" key="1">
    <source>
        <dbReference type="EMBL" id="EJD40119.1"/>
    </source>
</evidence>
<feature type="non-terminal residue" evidence="1">
    <location>
        <position position="1"/>
    </location>
</feature>
<organism evidence="1 2">
    <name type="scientific">Auricularia subglabra (strain TFB-10046 / SS5)</name>
    <name type="common">White-rot fungus</name>
    <name type="synonym">Auricularia delicata (strain TFB10046)</name>
    <dbReference type="NCBI Taxonomy" id="717982"/>
    <lineage>
        <taxon>Eukaryota</taxon>
        <taxon>Fungi</taxon>
        <taxon>Dikarya</taxon>
        <taxon>Basidiomycota</taxon>
        <taxon>Agaricomycotina</taxon>
        <taxon>Agaricomycetes</taxon>
        <taxon>Auriculariales</taxon>
        <taxon>Auriculariaceae</taxon>
        <taxon>Auricularia</taxon>
    </lineage>
</organism>
<dbReference type="KEGG" id="adl:AURDEDRAFT_127800"/>
<gene>
    <name evidence="1" type="ORF">AURDEDRAFT_127800</name>
</gene>
<protein>
    <submittedName>
        <fullName evidence="1">Uncharacterized protein</fullName>
    </submittedName>
</protein>
<accession>J0WWB9</accession>
<sequence>LPYGHLTRKQIANLRAAGFVASWSVSRTFTLGVLSLPWVLLQAASEFYDLPIKHPRVLRTLVDTAWIATFDVEMAAALSYWPLNHRSKLPPYSLHHTNKAVAWLYEWLGELGISADTKFTRSFHASATAALFTLALVNKNLVDGKVPSSWSVFWESFNQDIWGSRVAHFTRVHSPSVMPNPPDERTDGLCEIVRMKLILSSMGGTDPLPIDVQSRVVYKTQFPDFDYLVPIICVLFDQWLEQHGHPQAILDLMPQLTQQEDKRGTLRAGFFARKATGNPTFPATPLGADVEEDTSLQIEFLFSHPPVPINYLSPFVFHVCMRQVEIMVNQALIDLLVESKELLDAEPNPACPSFETPFGLFMHQQIITPVVSFNTK</sequence>
<name>J0WWB9_AURST</name>
<evidence type="ECO:0000313" key="2">
    <source>
        <dbReference type="Proteomes" id="UP000006514"/>
    </source>
</evidence>
<dbReference type="Proteomes" id="UP000006514">
    <property type="component" value="Unassembled WGS sequence"/>
</dbReference>
<dbReference type="EMBL" id="JH687805">
    <property type="protein sequence ID" value="EJD40119.1"/>
    <property type="molecule type" value="Genomic_DNA"/>
</dbReference>
<reference evidence="2" key="1">
    <citation type="journal article" date="2012" name="Science">
        <title>The Paleozoic origin of enzymatic lignin decomposition reconstructed from 31 fungal genomes.</title>
        <authorList>
            <person name="Floudas D."/>
            <person name="Binder M."/>
            <person name="Riley R."/>
            <person name="Barry K."/>
            <person name="Blanchette R.A."/>
            <person name="Henrissat B."/>
            <person name="Martinez A.T."/>
            <person name="Otillar R."/>
            <person name="Spatafora J.W."/>
            <person name="Yadav J.S."/>
            <person name="Aerts A."/>
            <person name="Benoit I."/>
            <person name="Boyd A."/>
            <person name="Carlson A."/>
            <person name="Copeland A."/>
            <person name="Coutinho P.M."/>
            <person name="de Vries R.P."/>
            <person name="Ferreira P."/>
            <person name="Findley K."/>
            <person name="Foster B."/>
            <person name="Gaskell J."/>
            <person name="Glotzer D."/>
            <person name="Gorecki P."/>
            <person name="Heitman J."/>
            <person name="Hesse C."/>
            <person name="Hori C."/>
            <person name="Igarashi K."/>
            <person name="Jurgens J.A."/>
            <person name="Kallen N."/>
            <person name="Kersten P."/>
            <person name="Kohler A."/>
            <person name="Kuees U."/>
            <person name="Kumar T.K.A."/>
            <person name="Kuo A."/>
            <person name="LaButti K."/>
            <person name="Larrondo L.F."/>
            <person name="Lindquist E."/>
            <person name="Ling A."/>
            <person name="Lombard V."/>
            <person name="Lucas S."/>
            <person name="Lundell T."/>
            <person name="Martin R."/>
            <person name="McLaughlin D.J."/>
            <person name="Morgenstern I."/>
            <person name="Morin E."/>
            <person name="Murat C."/>
            <person name="Nagy L.G."/>
            <person name="Nolan M."/>
            <person name="Ohm R.A."/>
            <person name="Patyshakuliyeva A."/>
            <person name="Rokas A."/>
            <person name="Ruiz-Duenas F.J."/>
            <person name="Sabat G."/>
            <person name="Salamov A."/>
            <person name="Samejima M."/>
            <person name="Schmutz J."/>
            <person name="Slot J.C."/>
            <person name="St John F."/>
            <person name="Stenlid J."/>
            <person name="Sun H."/>
            <person name="Sun S."/>
            <person name="Syed K."/>
            <person name="Tsang A."/>
            <person name="Wiebenga A."/>
            <person name="Young D."/>
            <person name="Pisabarro A."/>
            <person name="Eastwood D.C."/>
            <person name="Martin F."/>
            <person name="Cullen D."/>
            <person name="Grigoriev I.V."/>
            <person name="Hibbett D.S."/>
        </authorList>
    </citation>
    <scope>NUCLEOTIDE SEQUENCE [LARGE SCALE GENOMIC DNA]</scope>
    <source>
        <strain evidence="2">TFB10046</strain>
    </source>
</reference>
<dbReference type="AlphaFoldDB" id="J0WWB9"/>
<dbReference type="InParanoid" id="J0WWB9"/>